<reference evidence="2 3" key="1">
    <citation type="submission" date="2020-01" db="EMBL/GenBank/DDBJ databases">
        <title>Identification and distribution of gene clusters putatively required for synthesis of sphingolipid metabolism inhibitors in phylogenetically diverse species of the filamentous fungus Fusarium.</title>
        <authorList>
            <person name="Kim H.-S."/>
            <person name="Busman M."/>
            <person name="Brown D.W."/>
            <person name="Divon H."/>
            <person name="Uhlig S."/>
            <person name="Proctor R.H."/>
        </authorList>
    </citation>
    <scope>NUCLEOTIDE SEQUENCE [LARGE SCALE GENOMIC DNA]</scope>
    <source>
        <strain evidence="2 3">NRRL 20459</strain>
    </source>
</reference>
<evidence type="ECO:0000256" key="1">
    <source>
        <dbReference type="SAM" id="MobiDB-lite"/>
    </source>
</evidence>
<protein>
    <submittedName>
        <fullName evidence="2">Uncharacterized protein</fullName>
    </submittedName>
</protein>
<organism evidence="2 3">
    <name type="scientific">Fusarium albosuccineum</name>
    <dbReference type="NCBI Taxonomy" id="1237068"/>
    <lineage>
        <taxon>Eukaryota</taxon>
        <taxon>Fungi</taxon>
        <taxon>Dikarya</taxon>
        <taxon>Ascomycota</taxon>
        <taxon>Pezizomycotina</taxon>
        <taxon>Sordariomycetes</taxon>
        <taxon>Hypocreomycetidae</taxon>
        <taxon>Hypocreales</taxon>
        <taxon>Nectriaceae</taxon>
        <taxon>Fusarium</taxon>
        <taxon>Fusarium decemcellulare species complex</taxon>
    </lineage>
</organism>
<sequence length="112" mass="12485">MLEHERDVSKAMLAELGRYLRPEVMQTEMLVDRAFIKQEDSGSMDVDEAEYVEDIEEGEEDEDGEDGEDGEDSEGDDSEGDGSEGDDSEGDDSEEGLYVFYCICVLRRGVPS</sequence>
<feature type="region of interest" description="Disordered" evidence="1">
    <location>
        <begin position="36"/>
        <end position="94"/>
    </location>
</feature>
<dbReference type="Proteomes" id="UP000554235">
    <property type="component" value="Unassembled WGS sequence"/>
</dbReference>
<comment type="caution">
    <text evidence="2">The sequence shown here is derived from an EMBL/GenBank/DDBJ whole genome shotgun (WGS) entry which is preliminary data.</text>
</comment>
<proteinExistence type="predicted"/>
<dbReference type="EMBL" id="JAADYS010000915">
    <property type="protein sequence ID" value="KAF4466214.1"/>
    <property type="molecule type" value="Genomic_DNA"/>
</dbReference>
<gene>
    <name evidence="2" type="ORF">FALBO_6928</name>
</gene>
<evidence type="ECO:0000313" key="3">
    <source>
        <dbReference type="Proteomes" id="UP000554235"/>
    </source>
</evidence>
<evidence type="ECO:0000313" key="2">
    <source>
        <dbReference type="EMBL" id="KAF4466214.1"/>
    </source>
</evidence>
<accession>A0A8H4P8D7</accession>
<dbReference type="AlphaFoldDB" id="A0A8H4P8D7"/>
<keyword evidence="3" id="KW-1185">Reference proteome</keyword>
<name>A0A8H4P8D7_9HYPO</name>
<feature type="compositionally biased region" description="Acidic residues" evidence="1">
    <location>
        <begin position="45"/>
        <end position="94"/>
    </location>
</feature>